<evidence type="ECO:0000313" key="1">
    <source>
        <dbReference type="EMBL" id="PIT88767.1"/>
    </source>
</evidence>
<evidence type="ECO:0000313" key="2">
    <source>
        <dbReference type="Proteomes" id="UP000231426"/>
    </source>
</evidence>
<organism evidence="1 2">
    <name type="scientific">Candidatus Magasanikbacteria bacterium CG10_big_fil_rev_8_21_14_0_10_36_32</name>
    <dbReference type="NCBI Taxonomy" id="1974646"/>
    <lineage>
        <taxon>Bacteria</taxon>
        <taxon>Candidatus Magasanikiibacteriota</taxon>
    </lineage>
</organism>
<comment type="caution">
    <text evidence="1">The sequence shown here is derived from an EMBL/GenBank/DDBJ whole genome shotgun (WGS) entry which is preliminary data.</text>
</comment>
<dbReference type="Proteomes" id="UP000231426">
    <property type="component" value="Unassembled WGS sequence"/>
</dbReference>
<reference evidence="2" key="1">
    <citation type="submission" date="2017-09" db="EMBL/GenBank/DDBJ databases">
        <title>Depth-based differentiation of microbial function through sediment-hosted aquifers and enrichment of novel symbionts in the deep terrestrial subsurface.</title>
        <authorList>
            <person name="Probst A.J."/>
            <person name="Ladd B."/>
            <person name="Jarett J.K."/>
            <person name="Geller-Mcgrath D.E."/>
            <person name="Sieber C.M.K."/>
            <person name="Emerson J.B."/>
            <person name="Anantharaman K."/>
            <person name="Thomas B.C."/>
            <person name="Malmstrom R."/>
            <person name="Stieglmeier M."/>
            <person name="Klingl A."/>
            <person name="Woyke T."/>
            <person name="Ryan C.M."/>
            <person name="Banfield J.F."/>
        </authorList>
    </citation>
    <scope>NUCLEOTIDE SEQUENCE [LARGE SCALE GENOMIC DNA]</scope>
</reference>
<proteinExistence type="predicted"/>
<protein>
    <submittedName>
        <fullName evidence="1">Uncharacterized protein</fullName>
    </submittedName>
</protein>
<gene>
    <name evidence="1" type="ORF">COU29_00085</name>
</gene>
<dbReference type="EMBL" id="PFBV01000001">
    <property type="protein sequence ID" value="PIT88767.1"/>
    <property type="molecule type" value="Genomic_DNA"/>
</dbReference>
<dbReference type="AlphaFoldDB" id="A0A2M6W7M9"/>
<accession>A0A2M6W7M9</accession>
<name>A0A2M6W7M9_9BACT</name>
<sequence>MPSIADKTAQINKDKIKILIGCRKLNVCEIFFSFIILVKNIIIARISNTDLKDKGSKDKIFPLPHKMISPAIISQPRISFLIKKYAVRTATIAAIAVFTQEAVHRGVEGLKK</sequence>